<evidence type="ECO:0000256" key="1">
    <source>
        <dbReference type="SAM" id="SignalP"/>
    </source>
</evidence>
<feature type="signal peptide" evidence="1">
    <location>
        <begin position="1"/>
        <end position="22"/>
    </location>
</feature>
<proteinExistence type="predicted"/>
<evidence type="ECO:0000313" key="3">
    <source>
        <dbReference type="Proteomes" id="UP000190683"/>
    </source>
</evidence>
<keyword evidence="3" id="KW-1185">Reference proteome</keyword>
<reference evidence="2 3" key="1">
    <citation type="submission" date="2017-02" db="EMBL/GenBank/DDBJ databases">
        <title>Draft genome sequence of Moraxella porci CCUG 54912T type strain.</title>
        <authorList>
            <person name="Salva-Serra F."/>
            <person name="Engstrom-Jakobsson H."/>
            <person name="Thorell K."/>
            <person name="Jaen-Luchoro D."/>
            <person name="Gonzales-Siles L."/>
            <person name="Karlsson R."/>
            <person name="Yazdan S."/>
            <person name="Boulund F."/>
            <person name="Johnning A."/>
            <person name="Engstrand L."/>
            <person name="Kristiansson E."/>
            <person name="Moore E."/>
        </authorList>
    </citation>
    <scope>NUCLEOTIDE SEQUENCE [LARGE SCALE GENOMIC DNA]</scope>
    <source>
        <strain evidence="2 3">CCUG 54912</strain>
    </source>
</reference>
<organism evidence="2 3">
    <name type="scientific">Moraxella porci DSM 25326</name>
    <dbReference type="NCBI Taxonomy" id="573983"/>
    <lineage>
        <taxon>Bacteria</taxon>
        <taxon>Pseudomonadati</taxon>
        <taxon>Pseudomonadota</taxon>
        <taxon>Gammaproteobacteria</taxon>
        <taxon>Moraxellales</taxon>
        <taxon>Moraxellaceae</taxon>
        <taxon>Moraxella</taxon>
    </lineage>
</organism>
<dbReference type="Proteomes" id="UP000190683">
    <property type="component" value="Unassembled WGS sequence"/>
</dbReference>
<accession>A0A1T0CM97</accession>
<feature type="chain" id="PRO_5012210706" description="DUF2147 domain-containing protein" evidence="1">
    <location>
        <begin position="23"/>
        <end position="121"/>
    </location>
</feature>
<evidence type="ECO:0000313" key="2">
    <source>
        <dbReference type="EMBL" id="OOS23492.1"/>
    </source>
</evidence>
<comment type="caution">
    <text evidence="2">The sequence shown here is derived from an EMBL/GenBank/DDBJ whole genome shotgun (WGS) entry which is preliminary data.</text>
</comment>
<dbReference type="RefSeq" id="WP_078318485.1">
    <property type="nucleotide sequence ID" value="NZ_MUYV01000013.1"/>
</dbReference>
<dbReference type="EMBL" id="MUYV01000013">
    <property type="protein sequence ID" value="OOS23492.1"/>
    <property type="molecule type" value="Genomic_DNA"/>
</dbReference>
<evidence type="ECO:0008006" key="4">
    <source>
        <dbReference type="Google" id="ProtNLM"/>
    </source>
</evidence>
<keyword evidence="1" id="KW-0732">Signal</keyword>
<sequence>MKLSSKIIALGAGLLVSASAMAADPIVGKWKMSEKGEEKAIITISQSGNNYVGVMTKGLTDKAKKREGATVLTDISSQGGGKYKGKGAHPTLPIKGNVNITVNGNNITIKSIAGTQTGVRQ</sequence>
<gene>
    <name evidence="2" type="ORF">B0681_09475</name>
</gene>
<protein>
    <recommendedName>
        <fullName evidence="4">DUF2147 domain-containing protein</fullName>
    </recommendedName>
</protein>
<name>A0A1T0CM97_9GAMM</name>
<dbReference type="STRING" id="573983.B0681_09475"/>
<dbReference type="AlphaFoldDB" id="A0A1T0CM97"/>